<evidence type="ECO:0000313" key="2">
    <source>
        <dbReference type="Proteomes" id="UP001144323"/>
    </source>
</evidence>
<evidence type="ECO:0000313" key="1">
    <source>
        <dbReference type="EMBL" id="GLI94191.1"/>
    </source>
</evidence>
<proteinExistence type="predicted"/>
<accession>A0A9W6LT68</accession>
<dbReference type="AlphaFoldDB" id="A0A9W6LT68"/>
<dbReference type="EMBL" id="BSEC01000001">
    <property type="protein sequence ID" value="GLI94191.1"/>
    <property type="molecule type" value="Genomic_DNA"/>
</dbReference>
<dbReference type="InterPro" id="IPR019285">
    <property type="entry name" value="DUF2336"/>
</dbReference>
<organism evidence="1 2">
    <name type="scientific">Methylocystis echinoides</name>
    <dbReference type="NCBI Taxonomy" id="29468"/>
    <lineage>
        <taxon>Bacteria</taxon>
        <taxon>Pseudomonadati</taxon>
        <taxon>Pseudomonadota</taxon>
        <taxon>Alphaproteobacteria</taxon>
        <taxon>Hyphomicrobiales</taxon>
        <taxon>Methylocystaceae</taxon>
        <taxon>Methylocystis</taxon>
    </lineage>
</organism>
<keyword evidence="2" id="KW-1185">Reference proteome</keyword>
<gene>
    <name evidence="1" type="ORF">LMG27198_31830</name>
</gene>
<name>A0A9W6LT68_9HYPH</name>
<dbReference type="Pfam" id="PF10098">
    <property type="entry name" value="DUF2336"/>
    <property type="match status" value="1"/>
</dbReference>
<reference evidence="1" key="1">
    <citation type="journal article" date="2023" name="Int. J. Syst. Evol. Microbiol.">
        <title>Methylocystis iwaonis sp. nov., a type II methane-oxidizing bacterium from surface soil of a rice paddy field in Japan, and emended description of the genus Methylocystis (ex Whittenbury et al. 1970) Bowman et al. 1993.</title>
        <authorList>
            <person name="Kaise H."/>
            <person name="Sawadogo J.B."/>
            <person name="Alam M.S."/>
            <person name="Ueno C."/>
            <person name="Dianou D."/>
            <person name="Shinjo R."/>
            <person name="Asakawa S."/>
        </authorList>
    </citation>
    <scope>NUCLEOTIDE SEQUENCE</scope>
    <source>
        <strain evidence="1">LMG27198</strain>
    </source>
</reference>
<dbReference type="Proteomes" id="UP001144323">
    <property type="component" value="Unassembled WGS sequence"/>
</dbReference>
<sequence length="329" mass="35695">MHSDYMERRTEQGAILREIVDQFLERQVHPPADYRQFEQLTLGMIDILDAPSVARILRPLCSHPETSQAIFDRLAAKGGPCAELATQFSPHVTREAMLAAARGSDPAMACAVARRADLDVDIIGALLRRGEPETMRALAENQAARFDASARRAMIEAARGNLTFARMLLDRGDFGAEDEALFLAARRQERGNMMLKAIRRVLASDGGRGLDADPERAARIEAAALRRDREAMAAVIAEAFLCRKTRARMIIDDPGGELLALALTALGVNPDAATRIFLCAEPAIAHDTTVVRGLVDLTKLVPPLAAAEIVVAATGGWLRSEPVAVERAS</sequence>
<comment type="caution">
    <text evidence="1">The sequence shown here is derived from an EMBL/GenBank/DDBJ whole genome shotgun (WGS) entry which is preliminary data.</text>
</comment>
<evidence type="ECO:0008006" key="3">
    <source>
        <dbReference type="Google" id="ProtNLM"/>
    </source>
</evidence>
<protein>
    <recommendedName>
        <fullName evidence="3">DUF2336 domain-containing protein</fullName>
    </recommendedName>
</protein>
<dbReference type="RefSeq" id="WP_281804206.1">
    <property type="nucleotide sequence ID" value="NZ_BSEC01000001.1"/>
</dbReference>